<dbReference type="Gene3D" id="3.60.15.10">
    <property type="entry name" value="Ribonuclease Z/Hydroxyacylglutathione hydrolase-like"/>
    <property type="match status" value="1"/>
</dbReference>
<dbReference type="SUPFAM" id="SSF56281">
    <property type="entry name" value="Metallo-hydrolase/oxidoreductase"/>
    <property type="match status" value="1"/>
</dbReference>
<dbReference type="GO" id="GO:0016787">
    <property type="term" value="F:hydrolase activity"/>
    <property type="evidence" value="ECO:0007669"/>
    <property type="project" value="UniProtKB-KW"/>
</dbReference>
<feature type="domain" description="Metallo-beta-lactamase" evidence="1">
    <location>
        <begin position="11"/>
        <end position="175"/>
    </location>
</feature>
<dbReference type="Proteomes" id="UP000280935">
    <property type="component" value="Unassembled WGS sequence"/>
</dbReference>
<dbReference type="InterPro" id="IPR001279">
    <property type="entry name" value="Metallo-B-lactamas"/>
</dbReference>
<dbReference type="Pfam" id="PF13483">
    <property type="entry name" value="Lactamase_B_3"/>
    <property type="match status" value="1"/>
</dbReference>
<dbReference type="InterPro" id="IPR036866">
    <property type="entry name" value="RibonucZ/Hydroxyglut_hydro"/>
</dbReference>
<evidence type="ECO:0000259" key="1">
    <source>
        <dbReference type="SMART" id="SM00849"/>
    </source>
</evidence>
<comment type="caution">
    <text evidence="2">The sequence shown here is derived from an EMBL/GenBank/DDBJ whole genome shotgun (WGS) entry which is preliminary data.</text>
</comment>
<dbReference type="SMART" id="SM00849">
    <property type="entry name" value="Lactamase_B"/>
    <property type="match status" value="1"/>
</dbReference>
<reference evidence="2 3" key="1">
    <citation type="submission" date="2018-11" db="EMBL/GenBank/DDBJ databases">
        <title>Genomes From Bacteria Associated with the Canine Oral Cavity: a Test Case for Automated Genome-Based Taxonomic Assignment.</title>
        <authorList>
            <person name="Coil D.A."/>
            <person name="Jospin G."/>
            <person name="Darling A.E."/>
            <person name="Wallis C."/>
            <person name="Davis I.J."/>
            <person name="Harris S."/>
            <person name="Eisen J.A."/>
            <person name="Holcombe L.J."/>
            <person name="O'Flynn C."/>
        </authorList>
    </citation>
    <scope>NUCLEOTIDE SEQUENCE [LARGE SCALE GENOMIC DNA]</scope>
    <source>
        <strain evidence="2 3">OH2822_COT-296</strain>
    </source>
</reference>
<dbReference type="InterPro" id="IPR050114">
    <property type="entry name" value="UPF0173_UPF0282_UlaG_hydrolase"/>
</dbReference>
<keyword evidence="2" id="KW-0378">Hydrolase</keyword>
<dbReference type="OrthoDB" id="3190691at2"/>
<evidence type="ECO:0000313" key="3">
    <source>
        <dbReference type="Proteomes" id="UP000280935"/>
    </source>
</evidence>
<dbReference type="RefSeq" id="WP_125228582.1">
    <property type="nucleotide sequence ID" value="NZ_RQYT01000030.1"/>
</dbReference>
<sequence length="225" mass="23830">MSDVIRVTKIHHACLLVEDDATRLLVDPGELGDAPDLSGVDAVLITHQHYDHMSTTVVRSALDAGIPVWAPSDACQALGRGSGLHETVAGATFTVNTLQVDVTGDLHAEVHPVIPGPQNRAYLIAETVFVTGDDHPDPPGPVTVLATPVDAPWLRATDLIRYIDRLRPTGVLAIHDGLLNEAGLVVARRIAASLERNGAGWSKVVADGESITIEPPQLPTIIEVG</sequence>
<name>A0A3P1WWP0_9ACTN</name>
<dbReference type="EMBL" id="RQYT01000030">
    <property type="protein sequence ID" value="RRD48793.1"/>
    <property type="molecule type" value="Genomic_DNA"/>
</dbReference>
<protein>
    <submittedName>
        <fullName evidence="2">MBL fold metallo-hydrolase</fullName>
    </submittedName>
</protein>
<accession>A0A3P1WWP0</accession>
<proteinExistence type="predicted"/>
<dbReference type="PANTHER" id="PTHR43546">
    <property type="entry name" value="UPF0173 METAL-DEPENDENT HYDROLASE MJ1163-RELATED"/>
    <property type="match status" value="1"/>
</dbReference>
<organism evidence="2 3">
    <name type="scientific">Arachnia propionica</name>
    <dbReference type="NCBI Taxonomy" id="1750"/>
    <lineage>
        <taxon>Bacteria</taxon>
        <taxon>Bacillati</taxon>
        <taxon>Actinomycetota</taxon>
        <taxon>Actinomycetes</taxon>
        <taxon>Propionibacteriales</taxon>
        <taxon>Propionibacteriaceae</taxon>
        <taxon>Arachnia</taxon>
    </lineage>
</organism>
<gene>
    <name evidence="2" type="ORF">EII35_11340</name>
</gene>
<evidence type="ECO:0000313" key="2">
    <source>
        <dbReference type="EMBL" id="RRD48793.1"/>
    </source>
</evidence>
<dbReference type="PANTHER" id="PTHR43546:SF3">
    <property type="entry name" value="UPF0173 METAL-DEPENDENT HYDROLASE MJ1163"/>
    <property type="match status" value="1"/>
</dbReference>
<dbReference type="AlphaFoldDB" id="A0A3P1WWP0"/>